<sequence>MTSGVTGEKNNRLSSFVKRISWRGEDTRLIRTSLSNSCRSGAGRYVRLEDAKYAEEDAVFLFRRSFQIPVFTGAVR</sequence>
<evidence type="ECO:0000313" key="1">
    <source>
        <dbReference type="EMBL" id="ACE75683.1"/>
    </source>
</evidence>
<reference evidence="2" key="3">
    <citation type="submission" date="2010-03" db="EMBL/GenBank/DDBJ databases">
        <authorList>
            <person name="Genoscope - CEA"/>
        </authorList>
    </citation>
    <scope>NUCLEOTIDE SEQUENCE</scope>
</reference>
<proteinExistence type="predicted"/>
<evidence type="ECO:0000313" key="3">
    <source>
        <dbReference type="Proteomes" id="UP000001660"/>
    </source>
</evidence>
<gene>
    <name evidence="2" type="ORF">NIDE1538</name>
</gene>
<dbReference type="HOGENOM" id="CLU_2647798_0_0_0"/>
<dbReference type="Proteomes" id="UP000001660">
    <property type="component" value="Chromosome"/>
</dbReference>
<dbReference type="AlphaFoldDB" id="B3U4W6"/>
<accession>B3U4W6</accession>
<protein>
    <submittedName>
        <fullName evidence="1">Uncharacterized protein</fullName>
    </submittedName>
</protein>
<keyword evidence="3" id="KW-1185">Reference proteome</keyword>
<dbReference type="STRING" id="330214.NIDE1538"/>
<evidence type="ECO:0000313" key="2">
    <source>
        <dbReference type="EMBL" id="CBK41278.1"/>
    </source>
</evidence>
<name>B3U4W6_9BACT</name>
<dbReference type="EMBL" id="FP929003">
    <property type="protein sequence ID" value="CBK41278.1"/>
    <property type="molecule type" value="Genomic_DNA"/>
</dbReference>
<reference evidence="1" key="1">
    <citation type="journal article" date="2008" name="Environ. Microbiol.">
        <title>Environmental genomics reveals a functional chlorite dismutase in the nitrite-oxidizing bacterium 'Candidatus Nitrospira defluvii'.</title>
        <authorList>
            <person name="Maixner F."/>
            <person name="Wagner M."/>
            <person name="Lucker S."/>
            <person name="Pelletier E."/>
            <person name="Schmitz-Esser S."/>
            <person name="Hace K."/>
            <person name="Spieck E."/>
            <person name="Konrat R."/>
            <person name="Le Paslier D."/>
            <person name="Daims H."/>
        </authorList>
    </citation>
    <scope>NUCLEOTIDE SEQUENCE</scope>
</reference>
<dbReference type="EMBL" id="EU559167">
    <property type="protein sequence ID" value="ACE75683.1"/>
    <property type="molecule type" value="Genomic_DNA"/>
</dbReference>
<organism evidence="1">
    <name type="scientific">Nitrospira defluvii</name>
    <dbReference type="NCBI Taxonomy" id="330214"/>
    <lineage>
        <taxon>Bacteria</taxon>
        <taxon>Pseudomonadati</taxon>
        <taxon>Nitrospirota</taxon>
        <taxon>Nitrospiria</taxon>
        <taxon>Nitrospirales</taxon>
        <taxon>Nitrospiraceae</taxon>
        <taxon>Nitrospira</taxon>
    </lineage>
</organism>
<dbReference type="KEGG" id="nde:NIDE1538"/>
<reference evidence="2 3" key="2">
    <citation type="journal article" date="2010" name="Proc. Natl. Acad. Sci. U.S.A.">
        <title>A Nitrospira metagenome illuminates the physiology and evolution of globally important nitrite-oxidizing bacteria.</title>
        <authorList>
            <person name="Lucker S."/>
            <person name="Wagner M."/>
            <person name="Maixner F."/>
            <person name="Pelletier E."/>
            <person name="Koch H."/>
            <person name="Vacherie B."/>
            <person name="Rattei T."/>
            <person name="Sinninghe Damste J."/>
            <person name="Spieck E."/>
            <person name="Le Paslier D."/>
            <person name="Daims H."/>
        </authorList>
    </citation>
    <scope>NUCLEOTIDE SEQUENCE [LARGE SCALE GENOMIC DNA]</scope>
</reference>